<reference evidence="1 2" key="1">
    <citation type="submission" date="2023-07" db="EMBL/GenBank/DDBJ databases">
        <title>Sorghum-associated microbial communities from plants grown in Nebraska, USA.</title>
        <authorList>
            <person name="Schachtman D."/>
        </authorList>
    </citation>
    <scope>NUCLEOTIDE SEQUENCE [LARGE SCALE GENOMIC DNA]</scope>
    <source>
        <strain evidence="1 2">BE57</strain>
    </source>
</reference>
<dbReference type="EMBL" id="JAVDTI010000010">
    <property type="protein sequence ID" value="MDR6809580.1"/>
    <property type="molecule type" value="Genomic_DNA"/>
</dbReference>
<accession>A0ABU1R857</accession>
<organism evidence="1 2">
    <name type="scientific">Dyadobacter fermentans</name>
    <dbReference type="NCBI Taxonomy" id="94254"/>
    <lineage>
        <taxon>Bacteria</taxon>
        <taxon>Pseudomonadati</taxon>
        <taxon>Bacteroidota</taxon>
        <taxon>Cytophagia</taxon>
        <taxon>Cytophagales</taxon>
        <taxon>Spirosomataceae</taxon>
        <taxon>Dyadobacter</taxon>
    </lineage>
</organism>
<protein>
    <submittedName>
        <fullName evidence="1">Uncharacterized protein</fullName>
    </submittedName>
</protein>
<name>A0ABU1R857_9BACT</name>
<evidence type="ECO:0000313" key="1">
    <source>
        <dbReference type="EMBL" id="MDR6809580.1"/>
    </source>
</evidence>
<proteinExistence type="predicted"/>
<keyword evidence="2" id="KW-1185">Reference proteome</keyword>
<sequence>MDFYKVRSKISFIYIVPNLNIMKYLFANSIED</sequence>
<comment type="caution">
    <text evidence="1">The sequence shown here is derived from an EMBL/GenBank/DDBJ whole genome shotgun (WGS) entry which is preliminary data.</text>
</comment>
<gene>
    <name evidence="1" type="ORF">J2W84_006656</name>
</gene>
<dbReference type="Proteomes" id="UP001264980">
    <property type="component" value="Unassembled WGS sequence"/>
</dbReference>
<evidence type="ECO:0000313" key="2">
    <source>
        <dbReference type="Proteomes" id="UP001264980"/>
    </source>
</evidence>